<evidence type="ECO:0000313" key="3">
    <source>
        <dbReference type="Proteomes" id="UP000008694"/>
    </source>
</evidence>
<feature type="region of interest" description="Disordered" evidence="1">
    <location>
        <begin position="160"/>
        <end position="294"/>
    </location>
</feature>
<dbReference type="eggNOG" id="ENOG502QUIG">
    <property type="taxonomic scope" value="Eukaryota"/>
</dbReference>
<feature type="compositionally biased region" description="Low complexity" evidence="1">
    <location>
        <begin position="226"/>
        <end position="237"/>
    </location>
</feature>
<dbReference type="Gramene" id="fgenesh2_kg.6__1283__AT5G13310.1">
    <property type="protein sequence ID" value="fgenesh2_kg.6__1283__AT5G13310.1"/>
    <property type="gene ID" value="fgenesh2_kg.6__1283__AT5G13310.1"/>
</dbReference>
<reference evidence="3" key="1">
    <citation type="journal article" date="2011" name="Nat. Genet.">
        <title>The Arabidopsis lyrata genome sequence and the basis of rapid genome size change.</title>
        <authorList>
            <person name="Hu T.T."/>
            <person name="Pattyn P."/>
            <person name="Bakker E.G."/>
            <person name="Cao J."/>
            <person name="Cheng J.-F."/>
            <person name="Clark R.M."/>
            <person name="Fahlgren N."/>
            <person name="Fawcett J.A."/>
            <person name="Grimwood J."/>
            <person name="Gundlach H."/>
            <person name="Haberer G."/>
            <person name="Hollister J.D."/>
            <person name="Ossowski S."/>
            <person name="Ottilar R.P."/>
            <person name="Salamov A.A."/>
            <person name="Schneeberger K."/>
            <person name="Spannagl M."/>
            <person name="Wang X."/>
            <person name="Yang L."/>
            <person name="Nasrallah M.E."/>
            <person name="Bergelson J."/>
            <person name="Carrington J.C."/>
            <person name="Gaut B.S."/>
            <person name="Schmutz J."/>
            <person name="Mayer K.F.X."/>
            <person name="Van de Peer Y."/>
            <person name="Grigoriev I.V."/>
            <person name="Nordborg M."/>
            <person name="Weigel D."/>
            <person name="Guo Y.-L."/>
        </authorList>
    </citation>
    <scope>NUCLEOTIDE SEQUENCE [LARGE SCALE GENOMIC DNA]</scope>
    <source>
        <strain evidence="3">cv. MN47</strain>
    </source>
</reference>
<feature type="compositionally biased region" description="Polar residues" evidence="1">
    <location>
        <begin position="252"/>
        <end position="262"/>
    </location>
</feature>
<feature type="compositionally biased region" description="Basic and acidic residues" evidence="1">
    <location>
        <begin position="194"/>
        <end position="225"/>
    </location>
</feature>
<dbReference type="InterPro" id="IPR029338">
    <property type="entry name" value="TSSC4"/>
</dbReference>
<feature type="compositionally biased region" description="Polar residues" evidence="1">
    <location>
        <begin position="42"/>
        <end position="52"/>
    </location>
</feature>
<feature type="region of interest" description="Disordered" evidence="1">
    <location>
        <begin position="306"/>
        <end position="369"/>
    </location>
</feature>
<dbReference type="PANTHER" id="PTHR13445">
    <property type="entry name" value="TUMOR SUPPRESSING SUBTRANSFERABLE CANDIDATE 4 TSSC4"/>
    <property type="match status" value="1"/>
</dbReference>
<evidence type="ECO:0000313" key="2">
    <source>
        <dbReference type="EMBL" id="EFH47819.1"/>
    </source>
</evidence>
<dbReference type="STRING" id="81972.D7M591"/>
<feature type="region of interest" description="Disordered" evidence="1">
    <location>
        <begin position="111"/>
        <end position="146"/>
    </location>
</feature>
<proteinExistence type="predicted"/>
<keyword evidence="3" id="KW-1185">Reference proteome</keyword>
<accession>D7M591</accession>
<feature type="region of interest" description="Disordered" evidence="1">
    <location>
        <begin position="22"/>
        <end position="53"/>
    </location>
</feature>
<feature type="compositionally biased region" description="Polar residues" evidence="1">
    <location>
        <begin position="164"/>
        <end position="173"/>
    </location>
</feature>
<organism evidence="3">
    <name type="scientific">Arabidopsis lyrata subsp. lyrata</name>
    <name type="common">Lyre-leaved rock-cress</name>
    <dbReference type="NCBI Taxonomy" id="81972"/>
    <lineage>
        <taxon>Eukaryota</taxon>
        <taxon>Viridiplantae</taxon>
        <taxon>Streptophyta</taxon>
        <taxon>Embryophyta</taxon>
        <taxon>Tracheophyta</taxon>
        <taxon>Spermatophyta</taxon>
        <taxon>Magnoliopsida</taxon>
        <taxon>eudicotyledons</taxon>
        <taxon>Gunneridae</taxon>
        <taxon>Pentapetalae</taxon>
        <taxon>rosids</taxon>
        <taxon>malvids</taxon>
        <taxon>Brassicales</taxon>
        <taxon>Brassicaceae</taxon>
        <taxon>Camelineae</taxon>
        <taxon>Arabidopsis</taxon>
    </lineage>
</organism>
<dbReference type="Proteomes" id="UP000008694">
    <property type="component" value="Unassembled WGS sequence"/>
</dbReference>
<dbReference type="EMBL" id="GL348718">
    <property type="protein sequence ID" value="EFH47819.1"/>
    <property type="molecule type" value="Genomic_DNA"/>
</dbReference>
<dbReference type="HOGENOM" id="CLU_052894_0_0_1"/>
<feature type="compositionally biased region" description="Acidic residues" evidence="1">
    <location>
        <begin position="115"/>
        <end position="124"/>
    </location>
</feature>
<name>D7M591_ARALL</name>
<gene>
    <name evidence="2" type="ORF">ARALYDRAFT_488149</name>
</gene>
<protein>
    <submittedName>
        <fullName evidence="2">Uncharacterized protein</fullName>
    </submittedName>
</protein>
<dbReference type="AlphaFoldDB" id="D7M591"/>
<evidence type="ECO:0000256" key="1">
    <source>
        <dbReference type="SAM" id="MobiDB-lite"/>
    </source>
</evidence>
<dbReference type="PANTHER" id="PTHR13445:SF5">
    <property type="entry name" value="PROTEIN TSSC4"/>
    <property type="match status" value="1"/>
</dbReference>
<feature type="compositionally biased region" description="Low complexity" evidence="1">
    <location>
        <begin position="22"/>
        <end position="41"/>
    </location>
</feature>
<sequence length="369" mass="40969">MASSGSADDDFQSRVAKIFGSLPFSRPSSSKFSTSSTPASRQQSGSVWTLSDTEVEKREWKRDSYDRDEIPCVSSFDELLRQQKPLEDDLKDMDCGEDFDGEWSIRASMGLDRTLDDEAEEDEYDKVALGEENDGEGEGLSRDPRANYVAARIRLKEDAIEANKFNTSASQPAKSKEPRAEESFEAVPQKPILKRKENSSDSEGRTSKRVRFDFVSEETSKKPEDSCSASVSSTSVSHQGKSGARVPDYLLNPSSYTRYSFDQSRELNEKSPAGEYMDTPKAVEGLKTPESGSFSKVSFIPQKKTKDVREVSSNCSETKPVVAGELAEEERPSATEDGDTEVGESESCTSFQRKGRQYRAKRSLDETAV</sequence>